<comment type="caution">
    <text evidence="1">The sequence shown here is derived from an EMBL/GenBank/DDBJ whole genome shotgun (WGS) entry which is preliminary data.</text>
</comment>
<dbReference type="AlphaFoldDB" id="A0A847R7F3"/>
<dbReference type="Pfam" id="PF24389">
    <property type="entry name" value="ORC-CDC6-like"/>
    <property type="match status" value="1"/>
</dbReference>
<gene>
    <name evidence="1" type="ORF">HGG82_10295</name>
</gene>
<proteinExistence type="predicted"/>
<protein>
    <submittedName>
        <fullName evidence="1">Uncharacterized protein</fullName>
    </submittedName>
</protein>
<accession>A0A847R7F3</accession>
<organism evidence="1 2">
    <name type="scientific">Marinomonas profundi</name>
    <dbReference type="NCBI Taxonomy" id="2726122"/>
    <lineage>
        <taxon>Bacteria</taxon>
        <taxon>Pseudomonadati</taxon>
        <taxon>Pseudomonadota</taxon>
        <taxon>Gammaproteobacteria</taxon>
        <taxon>Oceanospirillales</taxon>
        <taxon>Oceanospirillaceae</taxon>
        <taxon>Marinomonas</taxon>
    </lineage>
</organism>
<dbReference type="Proteomes" id="UP000586067">
    <property type="component" value="Unassembled WGS sequence"/>
</dbReference>
<dbReference type="EMBL" id="JABAEK010000009">
    <property type="protein sequence ID" value="NLQ18016.1"/>
    <property type="molecule type" value="Genomic_DNA"/>
</dbReference>
<keyword evidence="2" id="KW-1185">Reference proteome</keyword>
<evidence type="ECO:0000313" key="1">
    <source>
        <dbReference type="EMBL" id="NLQ18016.1"/>
    </source>
</evidence>
<name>A0A847R7F3_9GAMM</name>
<dbReference type="RefSeq" id="WP_168825374.1">
    <property type="nucleotide sequence ID" value="NZ_CP073013.1"/>
</dbReference>
<reference evidence="1 2" key="1">
    <citation type="submission" date="2020-04" db="EMBL/GenBank/DDBJ databases">
        <title>Marinomonas sp. M1K-6 isolated from the deep seawater of the Mariana Trench.</title>
        <authorList>
            <person name="Li Y."/>
        </authorList>
    </citation>
    <scope>NUCLEOTIDE SEQUENCE [LARGE SCALE GENOMIC DNA]</scope>
    <source>
        <strain evidence="1 2">M1K-6</strain>
    </source>
</reference>
<sequence length="207" mass="23477">MSRGNLRHFIELCHQAIVKAEDSLDDFSPADPIPIDIQAKATKYTSKLELDKIADLGAHGNLLKRIALRFGILFLNSQARKSQSEPEVNHFSIPISGLASLDKESRKLLNECLVWSVLFEEASTKVKSDTNIESYDYILHPVLSSHFGISPTKRRKLSLSSTDFSTIIKGSDEDFKKLLNNFQKKWKVNEDPYNSEEKNGIQLSFYD</sequence>
<dbReference type="InterPro" id="IPR056955">
    <property type="entry name" value="ORC-CDC6-like"/>
</dbReference>
<evidence type="ECO:0000313" key="2">
    <source>
        <dbReference type="Proteomes" id="UP000586067"/>
    </source>
</evidence>